<dbReference type="GO" id="GO:0005576">
    <property type="term" value="C:extracellular region"/>
    <property type="evidence" value="ECO:0007669"/>
    <property type="project" value="UniProtKB-SubCell"/>
</dbReference>
<feature type="region of interest" description="Disordered" evidence="3">
    <location>
        <begin position="137"/>
        <end position="156"/>
    </location>
</feature>
<dbReference type="SUPFAM" id="SSF51120">
    <property type="entry name" value="beta-Roll"/>
    <property type="match status" value="2"/>
</dbReference>
<dbReference type="InterPro" id="IPR018511">
    <property type="entry name" value="Hemolysin-typ_Ca-bd_CS"/>
</dbReference>
<dbReference type="InterPro" id="IPR011049">
    <property type="entry name" value="Serralysin-like_metalloprot_C"/>
</dbReference>
<comment type="subcellular location">
    <subcellularLocation>
        <location evidence="1">Secreted</location>
    </subcellularLocation>
</comment>
<feature type="region of interest" description="Disordered" evidence="3">
    <location>
        <begin position="262"/>
        <end position="288"/>
    </location>
</feature>
<dbReference type="Pfam" id="PF00353">
    <property type="entry name" value="HemolysinCabind"/>
    <property type="match status" value="5"/>
</dbReference>
<feature type="signal peptide" evidence="4">
    <location>
        <begin position="1"/>
        <end position="25"/>
    </location>
</feature>
<gene>
    <name evidence="5" type="ORF">B0I29_101391</name>
</gene>
<reference evidence="5 6" key="1">
    <citation type="submission" date="2018-06" db="EMBL/GenBank/DDBJ databases">
        <title>Genomic Encyclopedia of Type Strains, Phase III (KMG-III): the genomes of soil and plant-associated and newly described type strains.</title>
        <authorList>
            <person name="Whitman W."/>
        </authorList>
    </citation>
    <scope>NUCLEOTIDE SEQUENCE [LARGE SCALE GENOMIC DNA]</scope>
    <source>
        <strain evidence="5 6">CGMCC 4.7090</strain>
    </source>
</reference>
<dbReference type="PANTHER" id="PTHR38340">
    <property type="entry name" value="S-LAYER PROTEIN"/>
    <property type="match status" value="1"/>
</dbReference>
<dbReference type="PROSITE" id="PS00330">
    <property type="entry name" value="HEMOLYSIN_CALCIUM"/>
    <property type="match status" value="3"/>
</dbReference>
<evidence type="ECO:0000313" key="6">
    <source>
        <dbReference type="Proteomes" id="UP000249341"/>
    </source>
</evidence>
<evidence type="ECO:0000256" key="2">
    <source>
        <dbReference type="ARBA" id="ARBA00022525"/>
    </source>
</evidence>
<evidence type="ECO:0000256" key="1">
    <source>
        <dbReference type="ARBA" id="ARBA00004613"/>
    </source>
</evidence>
<comment type="caution">
    <text evidence="5">The sequence shown here is derived from an EMBL/GenBank/DDBJ whole genome shotgun (WGS) entry which is preliminary data.</text>
</comment>
<sequence length="459" mass="46893">MPYSTPLVIGAVAVVLLTSASPAHAATTRVASVSGTTVTYKAAAGKQNKVVITRSGRTVTIDDRVAITAGKGCKKVKGDKTKVRCTPAKAPTRVKIYTYDRSDSIVNRSDLSMTATGGTAADTVHGGPRGDVLRGETGNDKLYGHGGADTLEGRTGNDLLDGGPGNDRLDGFVGNDRVYGGAGDDEMRSSAVLGGPDNDVFSGGAGVDSVNYFLYTRGIDADADGTSGDDGQSGEKDTIRTDVEGIVGGSGNDRLYGTSRNDHLFGGPGNDRLQGGAGNDSLHGYEGSDVLDGGAGNDQLIGDDPNAGVWPDVIRGGAGRDRVAYGNYTKPLTVDLDGAQRDDGQAGERDTLGADLEDIVGGAGNDRLTGNASANNIRGDLGNDVIRGGAGNDVLDGEDGRDSLYGDAGDDQLSGLDTGPDFPDTADRLDGGVNGTATGDLCDGWANDTFTACERGNLF</sequence>
<evidence type="ECO:0000256" key="4">
    <source>
        <dbReference type="SAM" id="SignalP"/>
    </source>
</evidence>
<keyword evidence="6" id="KW-1185">Reference proteome</keyword>
<dbReference type="InterPro" id="IPR001343">
    <property type="entry name" value="Hemolysn_Ca-bd"/>
</dbReference>
<dbReference type="EMBL" id="QLMJ01000001">
    <property type="protein sequence ID" value="RAK43261.1"/>
    <property type="molecule type" value="Genomic_DNA"/>
</dbReference>
<dbReference type="OrthoDB" id="3281695at2"/>
<keyword evidence="4" id="KW-0732">Signal</keyword>
<evidence type="ECO:0000256" key="3">
    <source>
        <dbReference type="SAM" id="MobiDB-lite"/>
    </source>
</evidence>
<feature type="chain" id="PRO_5016437400" evidence="4">
    <location>
        <begin position="26"/>
        <end position="459"/>
    </location>
</feature>
<organism evidence="5 6">
    <name type="scientific">Actinoplanes lutulentus</name>
    <dbReference type="NCBI Taxonomy" id="1287878"/>
    <lineage>
        <taxon>Bacteria</taxon>
        <taxon>Bacillati</taxon>
        <taxon>Actinomycetota</taxon>
        <taxon>Actinomycetes</taxon>
        <taxon>Micromonosporales</taxon>
        <taxon>Micromonosporaceae</taxon>
        <taxon>Actinoplanes</taxon>
    </lineage>
</organism>
<keyword evidence="2" id="KW-0964">Secreted</keyword>
<dbReference type="PANTHER" id="PTHR38340:SF1">
    <property type="entry name" value="S-LAYER PROTEIN"/>
    <property type="match status" value="1"/>
</dbReference>
<dbReference type="Proteomes" id="UP000249341">
    <property type="component" value="Unassembled WGS sequence"/>
</dbReference>
<dbReference type="AlphaFoldDB" id="A0A327ZLP1"/>
<evidence type="ECO:0000313" key="5">
    <source>
        <dbReference type="EMBL" id="RAK43261.1"/>
    </source>
</evidence>
<accession>A0A327ZLP1</accession>
<dbReference type="Gene3D" id="2.150.10.10">
    <property type="entry name" value="Serralysin-like metalloprotease, C-terminal"/>
    <property type="match status" value="3"/>
</dbReference>
<protein>
    <submittedName>
        <fullName evidence="5">Hemolysin type calcium-binding protein</fullName>
    </submittedName>
</protein>
<proteinExistence type="predicted"/>
<dbReference type="InterPro" id="IPR050557">
    <property type="entry name" value="RTX_toxin/Mannuronan_C5-epim"/>
</dbReference>
<dbReference type="PRINTS" id="PR00313">
    <property type="entry name" value="CABNDNGRPT"/>
</dbReference>
<dbReference type="RefSeq" id="WP_111647037.1">
    <property type="nucleotide sequence ID" value="NZ_JACHWI010000001.1"/>
</dbReference>
<dbReference type="GO" id="GO:0005509">
    <property type="term" value="F:calcium ion binding"/>
    <property type="evidence" value="ECO:0007669"/>
    <property type="project" value="InterPro"/>
</dbReference>
<name>A0A327ZLP1_9ACTN</name>